<name>A0A0V1L0Y3_9BILA</name>
<evidence type="ECO:0000256" key="9">
    <source>
        <dbReference type="ARBA" id="ARBA00023180"/>
    </source>
</evidence>
<dbReference type="UniPathway" id="UPA00196"/>
<dbReference type="OrthoDB" id="10262287at2759"/>
<dbReference type="AlphaFoldDB" id="A0A0V1L0Y3"/>
<keyword evidence="6" id="KW-0256">Endoplasmic reticulum</keyword>
<comment type="subcellular location">
    <subcellularLocation>
        <location evidence="1">Endoplasmic reticulum membrane</location>
        <topology evidence="1">Multi-pass membrane protein</topology>
    </subcellularLocation>
</comment>
<dbReference type="GO" id="GO:0006506">
    <property type="term" value="P:GPI anchor biosynthetic process"/>
    <property type="evidence" value="ECO:0007669"/>
    <property type="project" value="UniProtKB-UniPathway"/>
</dbReference>
<dbReference type="EMBL" id="JYDW01000174">
    <property type="protein sequence ID" value="KRZ53073.1"/>
    <property type="molecule type" value="Genomic_DNA"/>
</dbReference>
<evidence type="ECO:0000256" key="10">
    <source>
        <dbReference type="SAM" id="Phobius"/>
    </source>
</evidence>
<evidence type="ECO:0000256" key="8">
    <source>
        <dbReference type="ARBA" id="ARBA00023136"/>
    </source>
</evidence>
<evidence type="ECO:0000256" key="2">
    <source>
        <dbReference type="ARBA" id="ARBA00004687"/>
    </source>
</evidence>
<sequence>MDEEVRREKVYSALSFVLFFAFILFPLWWKTTEVYRADLPYDEIHNLSKITFQLSIFVDLVWIDLSAKSSVERIQARLEEEYNSTQISDKMLLTYKYNARKIDDEELGKFFGDGNSSNLFNVESASADLLGSVRVIFVSDQIAQLFGEEVDLFLGCHQQASLFVRVQLGEEEILKKLTQTLKGVIFNEQRLEWIVAKAFHRSVEHDESVGKLPTTLTVVNPLRNEYALELFIVEPTPSGPVHGDTNAELEMPLLDKFLSRLSLVTKVSMNSQVLYGIDFPVLPERDPRGDYFYYDSKRLPYLINPIESFMGSYVTTLPVVHLLVYLTPDVHRPLYILDPAGVGSLYNSFVVAGWGGVTVVNTAVEVEDTSKMSLSDKLNSTESQLALIALLRQYFGIDGSTTTANLGQDWLRLKRRQAALCPWQLQTLALHTWVDSTLDALVTVGSLLRLLERISNIVIDDHVADSIAEGVAQLSASVEASGGGERGGGLAEAVASSCRAAGAFEAAFFDHSLLSLLYFPDDQKYAIYTPLFLPLSLPVFISVRQILSYYCRSYASGGKSSDDVL</sequence>
<accession>A0A0V1L0Y3</accession>
<keyword evidence="9" id="KW-0325">Glycoprotein</keyword>
<evidence type="ECO:0000313" key="12">
    <source>
        <dbReference type="Proteomes" id="UP000054721"/>
    </source>
</evidence>
<dbReference type="Pfam" id="PF10510">
    <property type="entry name" value="PIG-S"/>
    <property type="match status" value="1"/>
</dbReference>
<keyword evidence="12" id="KW-1185">Reference proteome</keyword>
<evidence type="ECO:0000256" key="6">
    <source>
        <dbReference type="ARBA" id="ARBA00022824"/>
    </source>
</evidence>
<dbReference type="GO" id="GO:0016255">
    <property type="term" value="P:attachment of GPI anchor to protein"/>
    <property type="evidence" value="ECO:0007669"/>
    <property type="project" value="InterPro"/>
</dbReference>
<evidence type="ECO:0000256" key="3">
    <source>
        <dbReference type="ARBA" id="ARBA00005316"/>
    </source>
</evidence>
<gene>
    <name evidence="11" type="primary">PIGS</name>
    <name evidence="11" type="ORF">T02_11240</name>
</gene>
<dbReference type="Proteomes" id="UP000054721">
    <property type="component" value="Unassembled WGS sequence"/>
</dbReference>
<comment type="pathway">
    <text evidence="2">Glycolipid biosynthesis; glycosylphosphatidylinositol-anchor biosynthesis.</text>
</comment>
<dbReference type="PANTHER" id="PTHR21072:SF13">
    <property type="entry name" value="GPI TRANSAMIDASE COMPONENT PIG-S"/>
    <property type="match status" value="1"/>
</dbReference>
<evidence type="ECO:0000256" key="1">
    <source>
        <dbReference type="ARBA" id="ARBA00004477"/>
    </source>
</evidence>
<dbReference type="InterPro" id="IPR019540">
    <property type="entry name" value="PtdIno-glycan_biosynth_class_S"/>
</dbReference>
<comment type="caution">
    <text evidence="11">The sequence shown here is derived from an EMBL/GenBank/DDBJ whole genome shotgun (WGS) entry which is preliminary data.</text>
</comment>
<keyword evidence="8 10" id="KW-0472">Membrane</keyword>
<dbReference type="PANTHER" id="PTHR21072">
    <property type="entry name" value="GPI TRANSAMIDASE COMPONENT PIG-S"/>
    <property type="match status" value="1"/>
</dbReference>
<evidence type="ECO:0000256" key="7">
    <source>
        <dbReference type="ARBA" id="ARBA00022989"/>
    </source>
</evidence>
<reference evidence="11 12" key="1">
    <citation type="submission" date="2015-05" db="EMBL/GenBank/DDBJ databases">
        <title>Evolution of Trichinella species and genotypes.</title>
        <authorList>
            <person name="Korhonen P.K."/>
            <person name="Edoardo P."/>
            <person name="Giuseppe L.R."/>
            <person name="Gasser R.B."/>
        </authorList>
    </citation>
    <scope>NUCLEOTIDE SEQUENCE [LARGE SCALE GENOMIC DNA]</scope>
    <source>
        <strain evidence="11">ISS10</strain>
    </source>
</reference>
<feature type="transmembrane region" description="Helical" evidence="10">
    <location>
        <begin position="12"/>
        <end position="29"/>
    </location>
</feature>
<protein>
    <submittedName>
        <fullName evidence="11">GPI transamidase component PIG-S</fullName>
    </submittedName>
</protein>
<keyword evidence="5 10" id="KW-0812">Transmembrane</keyword>
<keyword evidence="7 10" id="KW-1133">Transmembrane helix</keyword>
<proteinExistence type="inferred from homology"/>
<evidence type="ECO:0000256" key="4">
    <source>
        <dbReference type="ARBA" id="ARBA00022502"/>
    </source>
</evidence>
<dbReference type="GO" id="GO:0042765">
    <property type="term" value="C:GPI-anchor transamidase complex"/>
    <property type="evidence" value="ECO:0007669"/>
    <property type="project" value="InterPro"/>
</dbReference>
<organism evidence="11 12">
    <name type="scientific">Trichinella nativa</name>
    <dbReference type="NCBI Taxonomy" id="6335"/>
    <lineage>
        <taxon>Eukaryota</taxon>
        <taxon>Metazoa</taxon>
        <taxon>Ecdysozoa</taxon>
        <taxon>Nematoda</taxon>
        <taxon>Enoplea</taxon>
        <taxon>Dorylaimia</taxon>
        <taxon>Trichinellida</taxon>
        <taxon>Trichinellidae</taxon>
        <taxon>Trichinella</taxon>
    </lineage>
</organism>
<evidence type="ECO:0000256" key="5">
    <source>
        <dbReference type="ARBA" id="ARBA00022692"/>
    </source>
</evidence>
<evidence type="ECO:0000313" key="11">
    <source>
        <dbReference type="EMBL" id="KRZ53073.1"/>
    </source>
</evidence>
<keyword evidence="4" id="KW-0337">GPI-anchor biosynthesis</keyword>
<comment type="similarity">
    <text evidence="3">Belongs to the PIGS family.</text>
</comment>